<keyword evidence="6" id="KW-0999">Mitochondrion inner membrane</keyword>
<proteinExistence type="inferred from homology"/>
<organism evidence="14 15">
    <name type="scientific">Monosiga brevicollis</name>
    <name type="common">Choanoflagellate</name>
    <dbReference type="NCBI Taxonomy" id="81824"/>
    <lineage>
        <taxon>Eukaryota</taxon>
        <taxon>Choanoflagellata</taxon>
        <taxon>Craspedida</taxon>
        <taxon>Salpingoecidae</taxon>
        <taxon>Monosiga</taxon>
    </lineage>
</organism>
<feature type="compositionally biased region" description="Pro residues" evidence="12">
    <location>
        <begin position="36"/>
        <end position="49"/>
    </location>
</feature>
<evidence type="ECO:0008006" key="16">
    <source>
        <dbReference type="Google" id="ProtNLM"/>
    </source>
</evidence>
<sequence>MAAAAALPMQGAAPTSHGLQGSGGESGGSGGNRPSGQPPSSGPSSPTTPPAAARYNLTYTERLMSSGTGAFLTSAMMTPFDVIKTRLQAQNQPRFQNCVREAYCGMVESGPPCPTCGRPRLHLTGTVDAFYQIFRHEGAAALWRGMAPTMIMSVPSTVIYFSTYDVLRDSAPIKDWTYGAGVAGATSRVFAASIISPLELVRTKMQAATYNSYRELMQVVQTAVKLGGVRVLWRGLGPTLLRDVPFSALYWFGYERLRETLGRHQFGPHFRADTSPLWIAFTAGALSGTVAAAITLPFDVIKTRQQTLLGELVSQLGRGSNAAASLRKGRETAWYIIRDVLRTHGYRGLWAGLTPRIAKTAPACAIMISTYEYSKRIFMQPPLQDQ</sequence>
<dbReference type="OMA" id="YWWGYES"/>
<dbReference type="InterPro" id="IPR045315">
    <property type="entry name" value="Mtm1-like"/>
</dbReference>
<dbReference type="FunCoup" id="A9V9S5">
    <property type="interactions" value="883"/>
</dbReference>
<keyword evidence="4 10" id="KW-0812">Transmembrane</keyword>
<keyword evidence="5" id="KW-0677">Repeat</keyword>
<keyword evidence="8" id="KW-0496">Mitochondrion</keyword>
<dbReference type="RefSeq" id="XP_001749433.1">
    <property type="nucleotide sequence ID" value="XM_001749381.1"/>
</dbReference>
<evidence type="ECO:0000256" key="12">
    <source>
        <dbReference type="SAM" id="MobiDB-lite"/>
    </source>
</evidence>
<feature type="compositionally biased region" description="Gly residues" evidence="12">
    <location>
        <begin position="20"/>
        <end position="33"/>
    </location>
</feature>
<dbReference type="PROSITE" id="PS50920">
    <property type="entry name" value="SOLCAR"/>
    <property type="match status" value="3"/>
</dbReference>
<evidence type="ECO:0000256" key="6">
    <source>
        <dbReference type="ARBA" id="ARBA00022792"/>
    </source>
</evidence>
<comment type="subcellular location">
    <subcellularLocation>
        <location evidence="1">Mitochondrion inner membrane</location>
        <topology evidence="1">Multi-pass membrane protein</topology>
    </subcellularLocation>
</comment>
<feature type="region of interest" description="Disordered" evidence="12">
    <location>
        <begin position="1"/>
        <end position="52"/>
    </location>
</feature>
<comment type="similarity">
    <text evidence="2 11">Belongs to the mitochondrial carrier (TC 2.A.29) family.</text>
</comment>
<dbReference type="KEGG" id="mbr:MONBRDRAFT_28991"/>
<dbReference type="PANTHER" id="PTHR45760">
    <property type="entry name" value="FI19922P1-RELATED"/>
    <property type="match status" value="1"/>
</dbReference>
<dbReference type="Pfam" id="PF00153">
    <property type="entry name" value="Mito_carr"/>
    <property type="match status" value="3"/>
</dbReference>
<keyword evidence="9 10" id="KW-0472">Membrane</keyword>
<dbReference type="AlphaFoldDB" id="A9V9S5"/>
<evidence type="ECO:0000256" key="2">
    <source>
        <dbReference type="ARBA" id="ARBA00006375"/>
    </source>
</evidence>
<feature type="transmembrane region" description="Helical" evidence="13">
    <location>
        <begin position="277"/>
        <end position="298"/>
    </location>
</feature>
<dbReference type="GeneID" id="5894667"/>
<dbReference type="InterPro" id="IPR023395">
    <property type="entry name" value="MCP_dom_sf"/>
</dbReference>
<evidence type="ECO:0000256" key="8">
    <source>
        <dbReference type="ARBA" id="ARBA00023128"/>
    </source>
</evidence>
<dbReference type="SUPFAM" id="SSF103506">
    <property type="entry name" value="Mitochondrial carrier"/>
    <property type="match status" value="1"/>
</dbReference>
<accession>A9V9S5</accession>
<feature type="repeat" description="Solcar" evidence="10">
    <location>
        <begin position="275"/>
        <end position="377"/>
    </location>
</feature>
<dbReference type="GO" id="GO:0005739">
    <property type="term" value="C:mitochondrion"/>
    <property type="evidence" value="ECO:0000318"/>
    <property type="project" value="GO_Central"/>
</dbReference>
<keyword evidence="3 11" id="KW-0813">Transport</keyword>
<reference evidence="14 15" key="1">
    <citation type="journal article" date="2008" name="Nature">
        <title>The genome of the choanoflagellate Monosiga brevicollis and the origin of metazoans.</title>
        <authorList>
            <consortium name="JGI Sequencing"/>
            <person name="King N."/>
            <person name="Westbrook M.J."/>
            <person name="Young S.L."/>
            <person name="Kuo A."/>
            <person name="Abedin M."/>
            <person name="Chapman J."/>
            <person name="Fairclough S."/>
            <person name="Hellsten U."/>
            <person name="Isogai Y."/>
            <person name="Letunic I."/>
            <person name="Marr M."/>
            <person name="Pincus D."/>
            <person name="Putnam N."/>
            <person name="Rokas A."/>
            <person name="Wright K.J."/>
            <person name="Zuzow R."/>
            <person name="Dirks W."/>
            <person name="Good M."/>
            <person name="Goodstein D."/>
            <person name="Lemons D."/>
            <person name="Li W."/>
            <person name="Lyons J.B."/>
            <person name="Morris A."/>
            <person name="Nichols S."/>
            <person name="Richter D.J."/>
            <person name="Salamov A."/>
            <person name="Bork P."/>
            <person name="Lim W.A."/>
            <person name="Manning G."/>
            <person name="Miller W.T."/>
            <person name="McGinnis W."/>
            <person name="Shapiro H."/>
            <person name="Tjian R."/>
            <person name="Grigoriev I.V."/>
            <person name="Rokhsar D."/>
        </authorList>
    </citation>
    <scope>NUCLEOTIDE SEQUENCE [LARGE SCALE GENOMIC DNA]</scope>
    <source>
        <strain evidence="15">MX1 / ATCC 50154</strain>
    </source>
</reference>
<dbReference type="InterPro" id="IPR018108">
    <property type="entry name" value="MCP_transmembrane"/>
</dbReference>
<evidence type="ECO:0000256" key="13">
    <source>
        <dbReference type="SAM" id="Phobius"/>
    </source>
</evidence>
<evidence type="ECO:0000256" key="11">
    <source>
        <dbReference type="RuleBase" id="RU000488"/>
    </source>
</evidence>
<protein>
    <recommendedName>
        <fullName evidence="16">Mitochondrial carrier protein</fullName>
    </recommendedName>
</protein>
<dbReference type="PANTHER" id="PTHR45760:SF2">
    <property type="entry name" value="FI19922P1-RELATED"/>
    <property type="match status" value="1"/>
</dbReference>
<dbReference type="PRINTS" id="PR00926">
    <property type="entry name" value="MITOCARRIER"/>
</dbReference>
<keyword evidence="7 13" id="KW-1133">Transmembrane helix</keyword>
<dbReference type="InterPro" id="IPR002067">
    <property type="entry name" value="MCP"/>
</dbReference>
<evidence type="ECO:0000313" key="15">
    <source>
        <dbReference type="Proteomes" id="UP000001357"/>
    </source>
</evidence>
<dbReference type="GO" id="GO:0170036">
    <property type="term" value="P:import into the mitochondrion"/>
    <property type="evidence" value="ECO:0000318"/>
    <property type="project" value="GO_Central"/>
</dbReference>
<feature type="compositionally biased region" description="Low complexity" evidence="12">
    <location>
        <begin position="1"/>
        <end position="19"/>
    </location>
</feature>
<dbReference type="Proteomes" id="UP000001357">
    <property type="component" value="Unassembled WGS sequence"/>
</dbReference>
<evidence type="ECO:0000256" key="7">
    <source>
        <dbReference type="ARBA" id="ARBA00022989"/>
    </source>
</evidence>
<gene>
    <name evidence="14" type="ORF">MONBRDRAFT_28991</name>
</gene>
<evidence type="ECO:0000256" key="5">
    <source>
        <dbReference type="ARBA" id="ARBA00022737"/>
    </source>
</evidence>
<dbReference type="Gene3D" id="1.50.40.10">
    <property type="entry name" value="Mitochondrial carrier domain"/>
    <property type="match status" value="2"/>
</dbReference>
<evidence type="ECO:0000313" key="14">
    <source>
        <dbReference type="EMBL" id="EDQ85718.1"/>
    </source>
</evidence>
<feature type="repeat" description="Solcar" evidence="10">
    <location>
        <begin position="175"/>
        <end position="260"/>
    </location>
</feature>
<feature type="repeat" description="Solcar" evidence="10">
    <location>
        <begin position="61"/>
        <end position="170"/>
    </location>
</feature>
<dbReference type="STRING" id="81824.A9V9S5"/>
<name>A9V9S5_MONBE</name>
<evidence type="ECO:0000256" key="9">
    <source>
        <dbReference type="ARBA" id="ARBA00023136"/>
    </source>
</evidence>
<dbReference type="EMBL" id="CH991571">
    <property type="protein sequence ID" value="EDQ85718.1"/>
    <property type="molecule type" value="Genomic_DNA"/>
</dbReference>
<evidence type="ECO:0000256" key="1">
    <source>
        <dbReference type="ARBA" id="ARBA00004448"/>
    </source>
</evidence>
<dbReference type="GO" id="GO:0005743">
    <property type="term" value="C:mitochondrial inner membrane"/>
    <property type="evidence" value="ECO:0007669"/>
    <property type="project" value="UniProtKB-SubCell"/>
</dbReference>
<dbReference type="InParanoid" id="A9V9S5"/>
<evidence type="ECO:0000256" key="10">
    <source>
        <dbReference type="PROSITE-ProRule" id="PRU00282"/>
    </source>
</evidence>
<evidence type="ECO:0000256" key="4">
    <source>
        <dbReference type="ARBA" id="ARBA00022692"/>
    </source>
</evidence>
<dbReference type="eggNOG" id="KOG0761">
    <property type="taxonomic scope" value="Eukaryota"/>
</dbReference>
<evidence type="ECO:0000256" key="3">
    <source>
        <dbReference type="ARBA" id="ARBA00022448"/>
    </source>
</evidence>
<keyword evidence="15" id="KW-1185">Reference proteome</keyword>